<protein>
    <submittedName>
        <fullName evidence="2">Uncharacterized protein</fullName>
    </submittedName>
</protein>
<dbReference type="AlphaFoldDB" id="A0A848L9R0"/>
<gene>
    <name evidence="2" type="ORF">HG543_12100</name>
</gene>
<organism evidence="2 3">
    <name type="scientific">Pyxidicoccus fallax</name>
    <dbReference type="NCBI Taxonomy" id="394095"/>
    <lineage>
        <taxon>Bacteria</taxon>
        <taxon>Pseudomonadati</taxon>
        <taxon>Myxococcota</taxon>
        <taxon>Myxococcia</taxon>
        <taxon>Myxococcales</taxon>
        <taxon>Cystobacterineae</taxon>
        <taxon>Myxococcaceae</taxon>
        <taxon>Pyxidicoccus</taxon>
    </lineage>
</organism>
<evidence type="ECO:0000313" key="2">
    <source>
        <dbReference type="EMBL" id="NMO15589.1"/>
    </source>
</evidence>
<evidence type="ECO:0000256" key="1">
    <source>
        <dbReference type="SAM" id="MobiDB-lite"/>
    </source>
</evidence>
<accession>A0A848L9R0</accession>
<dbReference type="EMBL" id="JABBJJ010000042">
    <property type="protein sequence ID" value="NMO15589.1"/>
    <property type="molecule type" value="Genomic_DNA"/>
</dbReference>
<evidence type="ECO:0000313" key="3">
    <source>
        <dbReference type="Proteomes" id="UP000518300"/>
    </source>
</evidence>
<comment type="caution">
    <text evidence="2">The sequence shown here is derived from an EMBL/GenBank/DDBJ whole genome shotgun (WGS) entry which is preliminary data.</text>
</comment>
<feature type="region of interest" description="Disordered" evidence="1">
    <location>
        <begin position="194"/>
        <end position="226"/>
    </location>
</feature>
<dbReference type="RefSeq" id="WP_169344878.1">
    <property type="nucleotide sequence ID" value="NZ_JABBJJ010000042.1"/>
</dbReference>
<dbReference type="Proteomes" id="UP000518300">
    <property type="component" value="Unassembled WGS sequence"/>
</dbReference>
<reference evidence="2 3" key="1">
    <citation type="submission" date="2020-04" db="EMBL/GenBank/DDBJ databases">
        <title>Draft genome of Pyxidicoccus fallax type strain.</title>
        <authorList>
            <person name="Whitworth D.E."/>
        </authorList>
    </citation>
    <scope>NUCLEOTIDE SEQUENCE [LARGE SCALE GENOMIC DNA]</scope>
    <source>
        <strain evidence="2 3">DSM 14698</strain>
    </source>
</reference>
<sequence>MAALLVLGGATACPTPEPCFSGPQGQPPTQERVFGMDQEVVLDVRATLTHACDPTTVEARRPESVTVEVYDPENQPVPATAELSLAGATVRFTPTMRGRHHVLVAFAPVGSLHQLDVLVVEDHREAPRLAFFPSVTTCPYVDRTTQGTWLCGAKALREPREPLQQLATSSHPTVAVAGDVVWVLDGNEVRRYVDRGSGPLAPTGTATLPLNAGTPRTPGPDSRGATPEELLLVRNGSLYRYTFSESGGVASAPTTVLSFIDASSSMMGNDSTSALLLRTGARLLVVGSARDPRTFESRTVVCPYELDTLGAYAPVLDIPCQAPEGNVVGYEADVLWTTTTEFSAGQSKVTLHRYPAASGRLVAEGTLALNGGITAYPSSLRPGPILPILRSTGSYVPAVMARWNATTGLVDLEVAPGAGSTSDVSYFGERFIWVEHQGGTGGVTVYARPSTR</sequence>
<keyword evidence="3" id="KW-1185">Reference proteome</keyword>
<proteinExistence type="predicted"/>
<name>A0A848L9R0_9BACT</name>